<proteinExistence type="predicted"/>
<accession>A0ABS4JAD0</accession>
<evidence type="ECO:0008006" key="4">
    <source>
        <dbReference type="Google" id="ProtNLM"/>
    </source>
</evidence>
<evidence type="ECO:0000313" key="2">
    <source>
        <dbReference type="EMBL" id="MBP1996750.1"/>
    </source>
</evidence>
<keyword evidence="3" id="KW-1185">Reference proteome</keyword>
<sequence>MKQRTYVAPRTDKAPSSDLRAKGGRSLPSLPPR</sequence>
<evidence type="ECO:0000313" key="3">
    <source>
        <dbReference type="Proteomes" id="UP001519287"/>
    </source>
</evidence>
<feature type="compositionally biased region" description="Basic and acidic residues" evidence="1">
    <location>
        <begin position="10"/>
        <end position="21"/>
    </location>
</feature>
<name>A0ABS4JAD0_9BACL</name>
<evidence type="ECO:0000256" key="1">
    <source>
        <dbReference type="SAM" id="MobiDB-lite"/>
    </source>
</evidence>
<protein>
    <recommendedName>
        <fullName evidence="4">RiPP</fullName>
    </recommendedName>
</protein>
<organism evidence="2 3">
    <name type="scientific">Paenibacillus eucommiae</name>
    <dbReference type="NCBI Taxonomy" id="1355755"/>
    <lineage>
        <taxon>Bacteria</taxon>
        <taxon>Bacillati</taxon>
        <taxon>Bacillota</taxon>
        <taxon>Bacilli</taxon>
        <taxon>Bacillales</taxon>
        <taxon>Paenibacillaceae</taxon>
        <taxon>Paenibacillus</taxon>
    </lineage>
</organism>
<gene>
    <name evidence="2" type="ORF">J2Z66_008398</name>
</gene>
<comment type="caution">
    <text evidence="2">The sequence shown here is derived from an EMBL/GenBank/DDBJ whole genome shotgun (WGS) entry which is preliminary data.</text>
</comment>
<reference evidence="2 3" key="1">
    <citation type="submission" date="2021-03" db="EMBL/GenBank/DDBJ databases">
        <title>Genomic Encyclopedia of Type Strains, Phase IV (KMG-IV): sequencing the most valuable type-strain genomes for metagenomic binning, comparative biology and taxonomic classification.</title>
        <authorList>
            <person name="Goeker M."/>
        </authorList>
    </citation>
    <scope>NUCLEOTIDE SEQUENCE [LARGE SCALE GENOMIC DNA]</scope>
    <source>
        <strain evidence="2 3">DSM 26048</strain>
    </source>
</reference>
<feature type="region of interest" description="Disordered" evidence="1">
    <location>
        <begin position="1"/>
        <end position="33"/>
    </location>
</feature>
<dbReference type="EMBL" id="JAGGLB010000055">
    <property type="protein sequence ID" value="MBP1996750.1"/>
    <property type="molecule type" value="Genomic_DNA"/>
</dbReference>
<dbReference type="Proteomes" id="UP001519287">
    <property type="component" value="Unassembled WGS sequence"/>
</dbReference>